<keyword evidence="3" id="KW-1185">Reference proteome</keyword>
<protein>
    <submittedName>
        <fullName evidence="2">Uncharacterized protein</fullName>
    </submittedName>
</protein>
<feature type="region of interest" description="Disordered" evidence="1">
    <location>
        <begin position="34"/>
        <end position="83"/>
    </location>
</feature>
<proteinExistence type="predicted"/>
<dbReference type="EMBL" id="JAWQEG010000585">
    <property type="protein sequence ID" value="KAK3888115.1"/>
    <property type="molecule type" value="Genomic_DNA"/>
</dbReference>
<evidence type="ECO:0000313" key="3">
    <source>
        <dbReference type="Proteomes" id="UP001286313"/>
    </source>
</evidence>
<sequence length="198" mass="20861">MTFSLAVAGMTRPKKTCHLSNGFNVRWTSSRSMSVSDVRGASQTPPSISSSSSTSSSSSSSSHALLPPHPSFPPPLTPSPSLTPPRRPAITCCCPTTYLPPPYLLPSQPPGRPSPPPSPCFLPQQYPPPPKHAVGGFNARGQSPVLFQASNVFGLDLILVPVDNLSRTHIPRTATPAAFTLSCLFSCFGVFPHTSLAG</sequence>
<feature type="compositionally biased region" description="Low complexity" evidence="1">
    <location>
        <begin position="42"/>
        <end position="66"/>
    </location>
</feature>
<evidence type="ECO:0000313" key="2">
    <source>
        <dbReference type="EMBL" id="KAK3888115.1"/>
    </source>
</evidence>
<gene>
    <name evidence="2" type="ORF">Pcinc_007797</name>
</gene>
<dbReference type="Proteomes" id="UP001286313">
    <property type="component" value="Unassembled WGS sequence"/>
</dbReference>
<comment type="caution">
    <text evidence="2">The sequence shown here is derived from an EMBL/GenBank/DDBJ whole genome shotgun (WGS) entry which is preliminary data.</text>
</comment>
<dbReference type="AlphaFoldDB" id="A0AAE1L043"/>
<feature type="compositionally biased region" description="Pro residues" evidence="1">
    <location>
        <begin position="67"/>
        <end position="83"/>
    </location>
</feature>
<organism evidence="2 3">
    <name type="scientific">Petrolisthes cinctipes</name>
    <name type="common">Flat porcelain crab</name>
    <dbReference type="NCBI Taxonomy" id="88211"/>
    <lineage>
        <taxon>Eukaryota</taxon>
        <taxon>Metazoa</taxon>
        <taxon>Ecdysozoa</taxon>
        <taxon>Arthropoda</taxon>
        <taxon>Crustacea</taxon>
        <taxon>Multicrustacea</taxon>
        <taxon>Malacostraca</taxon>
        <taxon>Eumalacostraca</taxon>
        <taxon>Eucarida</taxon>
        <taxon>Decapoda</taxon>
        <taxon>Pleocyemata</taxon>
        <taxon>Anomura</taxon>
        <taxon>Galatheoidea</taxon>
        <taxon>Porcellanidae</taxon>
        <taxon>Petrolisthes</taxon>
    </lineage>
</organism>
<name>A0AAE1L043_PETCI</name>
<feature type="region of interest" description="Disordered" evidence="1">
    <location>
        <begin position="104"/>
        <end position="123"/>
    </location>
</feature>
<reference evidence="2" key="1">
    <citation type="submission" date="2023-10" db="EMBL/GenBank/DDBJ databases">
        <title>Genome assemblies of two species of porcelain crab, Petrolisthes cinctipes and Petrolisthes manimaculis (Anomura: Porcellanidae).</title>
        <authorList>
            <person name="Angst P."/>
        </authorList>
    </citation>
    <scope>NUCLEOTIDE SEQUENCE</scope>
    <source>
        <strain evidence="2">PB745_01</strain>
        <tissue evidence="2">Gill</tissue>
    </source>
</reference>
<evidence type="ECO:0000256" key="1">
    <source>
        <dbReference type="SAM" id="MobiDB-lite"/>
    </source>
</evidence>
<accession>A0AAE1L043</accession>